<sequence length="82" mass="9916">MLNEKHDLIHEFPEHKALIHTLKMENSHFARLFDEYHDVDHEVRRIETGAETTADEYLETRKKQRLLLKDQLFEMIQKELTA</sequence>
<dbReference type="Pfam" id="PF04325">
    <property type="entry name" value="DUF465"/>
    <property type="match status" value="1"/>
</dbReference>
<dbReference type="Gene3D" id="6.10.280.50">
    <property type="match status" value="1"/>
</dbReference>
<dbReference type="InterPro" id="IPR038444">
    <property type="entry name" value="DUF465_sf"/>
</dbReference>
<dbReference type="OrthoDB" id="1263265at2"/>
<dbReference type="InterPro" id="IPR007420">
    <property type="entry name" value="DUF465"/>
</dbReference>
<dbReference type="EMBL" id="OBEB01000002">
    <property type="protein sequence ID" value="SNY49485.1"/>
    <property type="molecule type" value="Genomic_DNA"/>
</dbReference>
<accession>A0A285IN94</accession>
<organism evidence="1 2">
    <name type="scientific">Arsukibacterium tuosuense</name>
    <dbReference type="NCBI Taxonomy" id="1323745"/>
    <lineage>
        <taxon>Bacteria</taxon>
        <taxon>Pseudomonadati</taxon>
        <taxon>Pseudomonadota</taxon>
        <taxon>Gammaproteobacteria</taxon>
        <taxon>Chromatiales</taxon>
        <taxon>Chromatiaceae</taxon>
        <taxon>Arsukibacterium</taxon>
    </lineage>
</organism>
<dbReference type="Proteomes" id="UP000219353">
    <property type="component" value="Unassembled WGS sequence"/>
</dbReference>
<evidence type="ECO:0000313" key="1">
    <source>
        <dbReference type="EMBL" id="SNY49485.1"/>
    </source>
</evidence>
<name>A0A285IN94_9GAMM</name>
<dbReference type="AlphaFoldDB" id="A0A285IN94"/>
<evidence type="ECO:0008006" key="3">
    <source>
        <dbReference type="Google" id="ProtNLM"/>
    </source>
</evidence>
<evidence type="ECO:0000313" key="2">
    <source>
        <dbReference type="Proteomes" id="UP000219353"/>
    </source>
</evidence>
<keyword evidence="2" id="KW-1185">Reference proteome</keyword>
<protein>
    <recommendedName>
        <fullName evidence="3">GTP-binding protein</fullName>
    </recommendedName>
</protein>
<reference evidence="2" key="1">
    <citation type="submission" date="2017-09" db="EMBL/GenBank/DDBJ databases">
        <authorList>
            <person name="Varghese N."/>
            <person name="Submissions S."/>
        </authorList>
    </citation>
    <scope>NUCLEOTIDE SEQUENCE [LARGE SCALE GENOMIC DNA]</scope>
    <source>
        <strain evidence="2">CGMCC 1.12461</strain>
    </source>
</reference>
<proteinExistence type="predicted"/>
<gene>
    <name evidence="1" type="ORF">SAMN06297280_1430</name>
</gene>
<dbReference type="RefSeq" id="WP_097110698.1">
    <property type="nucleotide sequence ID" value="NZ_OBEB01000002.1"/>
</dbReference>